<evidence type="ECO:0000313" key="6">
    <source>
        <dbReference type="EMBL" id="CCX04447.1"/>
    </source>
</evidence>
<feature type="coiled-coil region" evidence="5">
    <location>
        <begin position="139"/>
        <end position="166"/>
    </location>
</feature>
<dbReference type="PANTHER" id="PTHR12059">
    <property type="entry name" value="RIBOSOMAL PROTEIN L23-RELATED"/>
    <property type="match status" value="1"/>
</dbReference>
<evidence type="ECO:0000313" key="7">
    <source>
        <dbReference type="Proteomes" id="UP000018144"/>
    </source>
</evidence>
<dbReference type="InterPro" id="IPR013025">
    <property type="entry name" value="Ribosomal_uL23-like"/>
</dbReference>
<dbReference type="InterPro" id="IPR012677">
    <property type="entry name" value="Nucleotide-bd_a/b_plait_sf"/>
</dbReference>
<dbReference type="InterPro" id="IPR012678">
    <property type="entry name" value="Ribosomal_uL23/eL15/eS24_sf"/>
</dbReference>
<dbReference type="Gene3D" id="3.30.70.330">
    <property type="match status" value="1"/>
</dbReference>
<protein>
    <recommendedName>
        <fullName evidence="4">Large ribosomal subunit protein uL23m</fullName>
    </recommendedName>
</protein>
<name>U4KU59_PYROM</name>
<keyword evidence="3" id="KW-0687">Ribonucleoprotein</keyword>
<dbReference type="GO" id="GO:0032543">
    <property type="term" value="P:mitochondrial translation"/>
    <property type="evidence" value="ECO:0007669"/>
    <property type="project" value="TreeGrafter"/>
</dbReference>
<organism evidence="6 7">
    <name type="scientific">Pyronema omphalodes (strain CBS 100304)</name>
    <name type="common">Pyronema confluens</name>
    <dbReference type="NCBI Taxonomy" id="1076935"/>
    <lineage>
        <taxon>Eukaryota</taxon>
        <taxon>Fungi</taxon>
        <taxon>Dikarya</taxon>
        <taxon>Ascomycota</taxon>
        <taxon>Pezizomycotina</taxon>
        <taxon>Pezizomycetes</taxon>
        <taxon>Pezizales</taxon>
        <taxon>Pyronemataceae</taxon>
        <taxon>Pyronema</taxon>
    </lineage>
</organism>
<dbReference type="GO" id="GO:0003735">
    <property type="term" value="F:structural constituent of ribosome"/>
    <property type="evidence" value="ECO:0007669"/>
    <property type="project" value="InterPro"/>
</dbReference>
<comment type="similarity">
    <text evidence="1">Belongs to the universal ribosomal protein uL23 family.</text>
</comment>
<dbReference type="OrthoDB" id="275582at2759"/>
<dbReference type="Pfam" id="PF00276">
    <property type="entry name" value="Ribosomal_L23"/>
    <property type="match status" value="1"/>
</dbReference>
<proteinExistence type="inferred from homology"/>
<evidence type="ECO:0000256" key="1">
    <source>
        <dbReference type="ARBA" id="ARBA00006700"/>
    </source>
</evidence>
<dbReference type="OMA" id="TPFRQGL"/>
<dbReference type="AlphaFoldDB" id="U4KU59"/>
<keyword evidence="7" id="KW-1185">Reference proteome</keyword>
<accession>U4KU59</accession>
<evidence type="ECO:0000256" key="3">
    <source>
        <dbReference type="ARBA" id="ARBA00023274"/>
    </source>
</evidence>
<dbReference type="PANTHER" id="PTHR12059:SF5">
    <property type="entry name" value="LARGE RIBOSOMAL SUBUNIT PROTEIN UL23M"/>
    <property type="match status" value="1"/>
</dbReference>
<gene>
    <name evidence="6" type="ORF">PCON_02285</name>
</gene>
<keyword evidence="2 6" id="KW-0689">Ribosomal protein</keyword>
<keyword evidence="5" id="KW-0175">Coiled coil</keyword>
<evidence type="ECO:0000256" key="4">
    <source>
        <dbReference type="ARBA" id="ARBA00039977"/>
    </source>
</evidence>
<dbReference type="GO" id="GO:0005762">
    <property type="term" value="C:mitochondrial large ribosomal subunit"/>
    <property type="evidence" value="ECO:0007669"/>
    <property type="project" value="TreeGrafter"/>
</dbReference>
<dbReference type="EMBL" id="HF935204">
    <property type="protein sequence ID" value="CCX04447.1"/>
    <property type="molecule type" value="Genomic_DNA"/>
</dbReference>
<dbReference type="STRING" id="1076935.U4KU59"/>
<dbReference type="eggNOG" id="KOG4089">
    <property type="taxonomic scope" value="Eukaryota"/>
</dbReference>
<dbReference type="SUPFAM" id="SSF54189">
    <property type="entry name" value="Ribosomal proteins S24e, L23 and L15e"/>
    <property type="match status" value="1"/>
</dbReference>
<evidence type="ECO:0000256" key="5">
    <source>
        <dbReference type="SAM" id="Coils"/>
    </source>
</evidence>
<dbReference type="Proteomes" id="UP000018144">
    <property type="component" value="Unassembled WGS sequence"/>
</dbReference>
<sequence>MPPKFGSKKVFLPNFTISLLRTQHLPPNYAQFIVPLNINKLDLRDYLYHAYGVEVLNVRSFITQKKIERHKPGEKATRYWRPASIKKMTVELVKPFVWPEEPTDLAPWDKETHKAIQEYREQNATLYGPTGYREPKAEVKNIRKLAQELLREKVVEEKEIEIEQELSLR</sequence>
<evidence type="ECO:0000256" key="2">
    <source>
        <dbReference type="ARBA" id="ARBA00022980"/>
    </source>
</evidence>
<reference evidence="6 7" key="1">
    <citation type="journal article" date="2013" name="PLoS Genet.">
        <title>The genome and development-dependent transcriptomes of Pyronema confluens: a window into fungal evolution.</title>
        <authorList>
            <person name="Traeger S."/>
            <person name="Altegoer F."/>
            <person name="Freitag M."/>
            <person name="Gabaldon T."/>
            <person name="Kempken F."/>
            <person name="Kumar A."/>
            <person name="Marcet-Houben M."/>
            <person name="Poggeler S."/>
            <person name="Stajich J.E."/>
            <person name="Nowrousian M."/>
        </authorList>
    </citation>
    <scope>NUCLEOTIDE SEQUENCE [LARGE SCALE GENOMIC DNA]</scope>
    <source>
        <strain evidence="7">CBS 100304</strain>
        <tissue evidence="6">Vegetative mycelium</tissue>
    </source>
</reference>